<sequence length="623" mass="66290">MTSLLRHRRTPGVATLAALVLIAWLLPYQLGGYAIHVVNIALVFALLAIGMGLAMGIAGQINLAQVAFFGVSAYATAILTTDKGLGFWPAALIALVATALIGLLVGIPALRMQSHYLGIVTLGLALGFINWTTNAKTAGGAEGISAIPVPPMFGIDLSSEYLYYYLEVVVFAIALAFGLFVVRTGLGRRMMAMRDDPLAAGAVGAEIPLLRMTAFMLSSVFGGLAGILYAGLIRYVAPDTFNIANMFLLLAMVVIGGRQSLVGCVVGAVGLTLVREQLVDYPTYAQLGFGVVVVLMVVFAPTGLAGVPARVKTLVDRRRGRTSERAVLHPFRPYEAAEPAGTAGAEPADGGAGPDGEPILEIREIAKHFRGLKALKDVTLTVRRGEIRGIVGPNGSGKTTLFNVISGFYRPSGGRVLLDGRTVSGSRPYRLSMLGVARTFQNLRLFGELNVRDNLLVALDRSRTRAIWRYAVWPVGIWRQERRLHRRADELLDRFGLTGFAGAAPGALPYGIQRRIEIARAMASGPRLLLLDEPAAGLNGEEVRQLAEIVRSIRDSGVTVVLIEHNMGLVMSLCERVTVLAGGSVIAEGTPAEVVADHAVIEAYLGDSAMAGMPLPDTSEVTS</sequence>
<evidence type="ECO:0000256" key="8">
    <source>
        <dbReference type="ARBA" id="ARBA00023136"/>
    </source>
</evidence>
<dbReference type="InterPro" id="IPR001851">
    <property type="entry name" value="ABC_transp_permease"/>
</dbReference>
<dbReference type="CDD" id="cd03219">
    <property type="entry name" value="ABC_Mj1267_LivG_branched"/>
    <property type="match status" value="1"/>
</dbReference>
<keyword evidence="8 9" id="KW-0472">Membrane</keyword>
<dbReference type="AlphaFoldDB" id="A0A7Y9EBT0"/>
<keyword evidence="2" id="KW-0813">Transport</keyword>
<dbReference type="PANTHER" id="PTHR45772:SF9">
    <property type="entry name" value="CONSERVED COMPONENT OF ABC TRANSPORTER FOR NATURAL AMINO ACIDS"/>
    <property type="match status" value="1"/>
</dbReference>
<keyword evidence="3" id="KW-1003">Cell membrane</keyword>
<dbReference type="GO" id="GO:0005524">
    <property type="term" value="F:ATP binding"/>
    <property type="evidence" value="ECO:0007669"/>
    <property type="project" value="UniProtKB-KW"/>
</dbReference>
<proteinExistence type="predicted"/>
<reference evidence="11 12" key="1">
    <citation type="submission" date="2020-07" db="EMBL/GenBank/DDBJ databases">
        <title>Sequencing the genomes of 1000 actinobacteria strains.</title>
        <authorList>
            <person name="Klenk H.-P."/>
        </authorList>
    </citation>
    <scope>NUCLEOTIDE SEQUENCE [LARGE SCALE GENOMIC DNA]</scope>
    <source>
        <strain evidence="11 12">DSM 40398</strain>
    </source>
</reference>
<dbReference type="GO" id="GO:0016887">
    <property type="term" value="F:ATP hydrolysis activity"/>
    <property type="evidence" value="ECO:0007669"/>
    <property type="project" value="InterPro"/>
</dbReference>
<dbReference type="InterPro" id="IPR003593">
    <property type="entry name" value="AAA+_ATPase"/>
</dbReference>
<dbReference type="Gene3D" id="3.40.50.300">
    <property type="entry name" value="P-loop containing nucleotide triphosphate hydrolases"/>
    <property type="match status" value="1"/>
</dbReference>
<dbReference type="GO" id="GO:0015658">
    <property type="term" value="F:branched-chain amino acid transmembrane transporter activity"/>
    <property type="evidence" value="ECO:0007669"/>
    <property type="project" value="InterPro"/>
</dbReference>
<comment type="caution">
    <text evidence="11">The sequence shown here is derived from an EMBL/GenBank/DDBJ whole genome shotgun (WGS) entry which is preliminary data.</text>
</comment>
<keyword evidence="7 9" id="KW-1133">Transmembrane helix</keyword>
<evidence type="ECO:0000256" key="1">
    <source>
        <dbReference type="ARBA" id="ARBA00004651"/>
    </source>
</evidence>
<dbReference type="InterPro" id="IPR003439">
    <property type="entry name" value="ABC_transporter-like_ATP-bd"/>
</dbReference>
<keyword evidence="6" id="KW-0067">ATP-binding</keyword>
<feature type="transmembrane region" description="Helical" evidence="9">
    <location>
        <begin position="114"/>
        <end position="131"/>
    </location>
</feature>
<dbReference type="FunFam" id="3.40.50.300:FF:000421">
    <property type="entry name" value="Branched-chain amino acid ABC transporter ATP-binding protein"/>
    <property type="match status" value="1"/>
</dbReference>
<dbReference type="InterPro" id="IPR027417">
    <property type="entry name" value="P-loop_NTPase"/>
</dbReference>
<feature type="transmembrane region" description="Helical" evidence="9">
    <location>
        <begin position="243"/>
        <end position="274"/>
    </location>
</feature>
<evidence type="ECO:0000256" key="2">
    <source>
        <dbReference type="ARBA" id="ARBA00022448"/>
    </source>
</evidence>
<feature type="domain" description="ABC transporter" evidence="10">
    <location>
        <begin position="360"/>
        <end position="607"/>
    </location>
</feature>
<dbReference type="Pfam" id="PF02653">
    <property type="entry name" value="BPD_transp_2"/>
    <property type="match status" value="1"/>
</dbReference>
<organism evidence="11 12">
    <name type="scientific">Actinomadura luteofluorescens</name>
    <dbReference type="NCBI Taxonomy" id="46163"/>
    <lineage>
        <taxon>Bacteria</taxon>
        <taxon>Bacillati</taxon>
        <taxon>Actinomycetota</taxon>
        <taxon>Actinomycetes</taxon>
        <taxon>Streptosporangiales</taxon>
        <taxon>Thermomonosporaceae</taxon>
        <taxon>Actinomadura</taxon>
    </lineage>
</organism>
<dbReference type="PANTHER" id="PTHR45772">
    <property type="entry name" value="CONSERVED COMPONENT OF ABC TRANSPORTER FOR NATURAL AMINO ACIDS-RELATED"/>
    <property type="match status" value="1"/>
</dbReference>
<feature type="transmembrane region" description="Helical" evidence="9">
    <location>
        <begin position="86"/>
        <end position="107"/>
    </location>
</feature>
<feature type="transmembrane region" description="Helical" evidence="9">
    <location>
        <begin position="286"/>
        <end position="307"/>
    </location>
</feature>
<dbReference type="InterPro" id="IPR043428">
    <property type="entry name" value="LivM-like"/>
</dbReference>
<evidence type="ECO:0000313" key="11">
    <source>
        <dbReference type="EMBL" id="NYD44687.1"/>
    </source>
</evidence>
<keyword evidence="12" id="KW-1185">Reference proteome</keyword>
<keyword evidence="4 9" id="KW-0812">Transmembrane</keyword>
<feature type="transmembrane region" description="Helical" evidence="9">
    <location>
        <begin position="12"/>
        <end position="28"/>
    </location>
</feature>
<feature type="transmembrane region" description="Helical" evidence="9">
    <location>
        <begin position="162"/>
        <end position="182"/>
    </location>
</feature>
<dbReference type="InterPro" id="IPR051120">
    <property type="entry name" value="ABC_AA/LPS_Transport"/>
</dbReference>
<evidence type="ECO:0000256" key="4">
    <source>
        <dbReference type="ARBA" id="ARBA00022692"/>
    </source>
</evidence>
<feature type="transmembrane region" description="Helical" evidence="9">
    <location>
        <begin position="214"/>
        <end position="237"/>
    </location>
</feature>
<dbReference type="RefSeq" id="WP_179842236.1">
    <property type="nucleotide sequence ID" value="NZ_JACCBA010000001.1"/>
</dbReference>
<feature type="transmembrane region" description="Helical" evidence="9">
    <location>
        <begin position="34"/>
        <end position="54"/>
    </location>
</feature>
<dbReference type="SMART" id="SM00382">
    <property type="entry name" value="AAA"/>
    <property type="match status" value="1"/>
</dbReference>
<dbReference type="GO" id="GO:0005886">
    <property type="term" value="C:plasma membrane"/>
    <property type="evidence" value="ECO:0007669"/>
    <property type="project" value="UniProtKB-SubCell"/>
</dbReference>
<protein>
    <submittedName>
        <fullName evidence="11">Branched-chain amino acid transport system permease protein</fullName>
    </submittedName>
</protein>
<evidence type="ECO:0000256" key="3">
    <source>
        <dbReference type="ARBA" id="ARBA00022475"/>
    </source>
</evidence>
<dbReference type="Pfam" id="PF00005">
    <property type="entry name" value="ABC_tran"/>
    <property type="match status" value="1"/>
</dbReference>
<dbReference type="EMBL" id="JACCBA010000001">
    <property type="protein sequence ID" value="NYD44687.1"/>
    <property type="molecule type" value="Genomic_DNA"/>
</dbReference>
<gene>
    <name evidence="11" type="ORF">BJY14_000670</name>
</gene>
<dbReference type="PROSITE" id="PS50893">
    <property type="entry name" value="ABC_TRANSPORTER_2"/>
    <property type="match status" value="1"/>
</dbReference>
<feature type="transmembrane region" description="Helical" evidence="9">
    <location>
        <begin position="61"/>
        <end position="80"/>
    </location>
</feature>
<accession>A0A7Y9EBT0</accession>
<dbReference type="CDD" id="cd06581">
    <property type="entry name" value="TM_PBP1_LivM_like"/>
    <property type="match status" value="1"/>
</dbReference>
<evidence type="ECO:0000256" key="5">
    <source>
        <dbReference type="ARBA" id="ARBA00022741"/>
    </source>
</evidence>
<evidence type="ECO:0000256" key="7">
    <source>
        <dbReference type="ARBA" id="ARBA00022989"/>
    </source>
</evidence>
<name>A0A7Y9EBT0_9ACTN</name>
<dbReference type="Pfam" id="PF12399">
    <property type="entry name" value="BCA_ABC_TP_C"/>
    <property type="match status" value="1"/>
</dbReference>
<evidence type="ECO:0000259" key="10">
    <source>
        <dbReference type="PROSITE" id="PS50893"/>
    </source>
</evidence>
<dbReference type="Proteomes" id="UP000529783">
    <property type="component" value="Unassembled WGS sequence"/>
</dbReference>
<evidence type="ECO:0000256" key="9">
    <source>
        <dbReference type="SAM" id="Phobius"/>
    </source>
</evidence>
<dbReference type="InterPro" id="IPR032823">
    <property type="entry name" value="BCA_ABC_TP_C"/>
</dbReference>
<comment type="subcellular location">
    <subcellularLocation>
        <location evidence="1">Cell membrane</location>
        <topology evidence="1">Multi-pass membrane protein</topology>
    </subcellularLocation>
</comment>
<evidence type="ECO:0000313" key="12">
    <source>
        <dbReference type="Proteomes" id="UP000529783"/>
    </source>
</evidence>
<dbReference type="SUPFAM" id="SSF52540">
    <property type="entry name" value="P-loop containing nucleoside triphosphate hydrolases"/>
    <property type="match status" value="1"/>
</dbReference>
<evidence type="ECO:0000256" key="6">
    <source>
        <dbReference type="ARBA" id="ARBA00022840"/>
    </source>
</evidence>
<keyword evidence="5" id="KW-0547">Nucleotide-binding</keyword>